<organism evidence="2 3">
    <name type="scientific">Rhizoctonia solani 123E</name>
    <dbReference type="NCBI Taxonomy" id="1423351"/>
    <lineage>
        <taxon>Eukaryota</taxon>
        <taxon>Fungi</taxon>
        <taxon>Dikarya</taxon>
        <taxon>Basidiomycota</taxon>
        <taxon>Agaricomycotina</taxon>
        <taxon>Agaricomycetes</taxon>
        <taxon>Cantharellales</taxon>
        <taxon>Ceratobasidiaceae</taxon>
        <taxon>Rhizoctonia</taxon>
    </lineage>
</organism>
<dbReference type="Proteomes" id="UP000027456">
    <property type="component" value="Unassembled WGS sequence"/>
</dbReference>
<protein>
    <recommendedName>
        <fullName evidence="4">F-box domain-containing protein</fullName>
    </recommendedName>
</protein>
<feature type="compositionally biased region" description="Basic and acidic residues" evidence="1">
    <location>
        <begin position="16"/>
        <end position="32"/>
    </location>
</feature>
<dbReference type="EMBL" id="AZST01001156">
    <property type="protein sequence ID" value="KEP46333.1"/>
    <property type="molecule type" value="Genomic_DNA"/>
</dbReference>
<sequence>MSTRSSARLLSAKGKSRTEKEHNTSEQEEAKSPPRKRQRATNKAPKVLPGKKQILDKQSFATLADMPLDIFIEIATYLLPIDVIHMARLTKSTRSMLMHRSSIHVWHVSMRNIPNLPDCPPDLSEPYFLSLVFLNACSVSLGACLLPCLSSAQACGQSTRTKLDETLRVRLCGPCRSEHLVYGADVPRELDELLHWSSKLKPPKGRLGDYTLRAEYEAIKVEHKQIKAKSKKAVKEWTKEKEVINGRRQNVCLGGELDTIADIVIQEAAGLTRFMEAMEMDRQSEQADTSKARWKEIQRRLREMGWEPKDMDFTNAWSTKTRQWRTIVVQPKPITDRVWAHLIPKLVPLLEINRNERLRVESRARKRTRGDHLKGLMDSLKRMDYSAFKLEANLRLPLPDDAYATTTVTYQAPFPTFLQALTWPVLNSLYEADVSITDMNESFVQQREDIKTQITEWQSYIQGYFMGLLDAQGEGLQPATGVDHPNLSDDLKCLLRADVLFRSLSSNHERNTPLNYDSLWTFGTLLSSSACQSSGSSSSSWLPHLDHLVLYPEAQVVARVLLADMGIPDASCLEMQGYRTNFVCGRCHDANFRSWTGLVQHYVQANELYNNMQKTSPETTYKHVHDPLYTDRPMVIHDSPSVKSGAGPIRWRICMLCEALPVKNQVGADKARIIQHVVDVHDITEPVMGKHYRRDPTVRSGLPKAEYSNSD</sequence>
<feature type="region of interest" description="Disordered" evidence="1">
    <location>
        <begin position="1"/>
        <end position="48"/>
    </location>
</feature>
<keyword evidence="3" id="KW-1185">Reference proteome</keyword>
<dbReference type="AlphaFoldDB" id="A0A074RNU2"/>
<evidence type="ECO:0000256" key="1">
    <source>
        <dbReference type="SAM" id="MobiDB-lite"/>
    </source>
</evidence>
<evidence type="ECO:0000313" key="2">
    <source>
        <dbReference type="EMBL" id="KEP46333.1"/>
    </source>
</evidence>
<evidence type="ECO:0000313" key="3">
    <source>
        <dbReference type="Proteomes" id="UP000027456"/>
    </source>
</evidence>
<name>A0A074RNU2_9AGAM</name>
<feature type="region of interest" description="Disordered" evidence="1">
    <location>
        <begin position="692"/>
        <end position="711"/>
    </location>
</feature>
<gene>
    <name evidence="2" type="ORF">V565_204790</name>
</gene>
<accession>A0A074RNU2</accession>
<comment type="caution">
    <text evidence="2">The sequence shown here is derived from an EMBL/GenBank/DDBJ whole genome shotgun (WGS) entry which is preliminary data.</text>
</comment>
<reference evidence="2 3" key="1">
    <citation type="submission" date="2013-12" db="EMBL/GenBank/DDBJ databases">
        <authorList>
            <person name="Cubeta M."/>
            <person name="Pakala S."/>
            <person name="Fedorova N."/>
            <person name="Thomas E."/>
            <person name="Dean R."/>
            <person name="Jabaji S."/>
            <person name="Neate S."/>
            <person name="Toda T."/>
            <person name="Tavantzis S."/>
            <person name="Vilgalys R."/>
            <person name="Bharathan N."/>
            <person name="Pakala S."/>
            <person name="Losada L.S."/>
            <person name="Zafar N."/>
            <person name="Nierman W."/>
        </authorList>
    </citation>
    <scope>NUCLEOTIDE SEQUENCE [LARGE SCALE GENOMIC DNA]</scope>
    <source>
        <strain evidence="2 3">123E</strain>
    </source>
</reference>
<evidence type="ECO:0008006" key="4">
    <source>
        <dbReference type="Google" id="ProtNLM"/>
    </source>
</evidence>
<dbReference type="OrthoDB" id="2322499at2759"/>
<proteinExistence type="predicted"/>
<dbReference type="HOGENOM" id="CLU_010790_1_0_1"/>